<dbReference type="Gene3D" id="1.10.10.10">
    <property type="entry name" value="Winged helix-like DNA-binding domain superfamily/Winged helix DNA-binding domain"/>
    <property type="match status" value="1"/>
</dbReference>
<keyword evidence="7 9" id="KW-0238">DNA-binding</keyword>
<feature type="active site" description="O-(5'-phospho-DNA)-tyrosine intermediate" evidence="9 10">
    <location>
        <position position="100"/>
    </location>
</feature>
<dbReference type="InterPro" id="IPR013049">
    <property type="entry name" value="Spo11/TopoVI_A_N"/>
</dbReference>
<dbReference type="GO" id="GO:0005524">
    <property type="term" value="F:ATP binding"/>
    <property type="evidence" value="ECO:0007669"/>
    <property type="project" value="UniProtKB-KW"/>
</dbReference>
<dbReference type="PRINTS" id="PR01550">
    <property type="entry name" value="TOP6AFAMILY"/>
</dbReference>
<dbReference type="PANTHER" id="PTHR10848:SF0">
    <property type="entry name" value="MEIOTIC RECOMBINATION PROTEIN SPO11"/>
    <property type="match status" value="1"/>
</dbReference>
<keyword evidence="9" id="KW-0067">ATP-binding</keyword>
<comment type="subunit">
    <text evidence="9">Homodimer. Heterotetramer of two Top6A and two Top6B chains.</text>
</comment>
<accession>A0A497EUS1</accession>
<dbReference type="GO" id="GO:0005694">
    <property type="term" value="C:chromosome"/>
    <property type="evidence" value="ECO:0007669"/>
    <property type="project" value="InterPro"/>
</dbReference>
<dbReference type="GO" id="GO:0003677">
    <property type="term" value="F:DNA binding"/>
    <property type="evidence" value="ECO:0007669"/>
    <property type="project" value="UniProtKB-UniRule"/>
</dbReference>
<comment type="catalytic activity">
    <reaction evidence="1 9 10">
        <text>ATP-dependent breakage, passage and rejoining of double-stranded DNA.</text>
        <dbReference type="EC" id="5.6.2.2"/>
    </reaction>
</comment>
<evidence type="ECO:0000256" key="6">
    <source>
        <dbReference type="ARBA" id="ARBA00023029"/>
    </source>
</evidence>
<dbReference type="EC" id="5.6.2.2" evidence="9"/>
<sequence>MSRAREHREYILAKLREFGLSIYDQLMRGEFPRVKIRSRTTSNIVYDPKLRQYILGNQLITRSAANIRQIRSLTQLVWAAFFAYKSMLANQPTTLRDLYYNSEAFGIKFNNQQESNEIVSDLETILGVPREDFMIFPEERSAVFGDLTIEYTTPDPDYYGKRINLASHPDGMMIGPSLLSAEFVECNADKVIAIETGGLFTRFIAEKVHKRFNAILVHTAGQAPRATRRFLRRLNQELGLPVYILTDADVWGMHIAMVIISGSANAAHLTELTTPDAKWLGVWATDITRYKLPTEPMTEGDINRLLQLQRDPRYQDPFWAREINEFLKIKKKAEQQSFSRYGLSYIVDKYLPDKLKEVSD</sequence>
<evidence type="ECO:0000256" key="5">
    <source>
        <dbReference type="ARBA" id="ARBA00022842"/>
    </source>
</evidence>
<evidence type="ECO:0000256" key="3">
    <source>
        <dbReference type="ARBA" id="ARBA00006559"/>
    </source>
</evidence>
<dbReference type="PANTHER" id="PTHR10848">
    <property type="entry name" value="MEIOTIC RECOMBINATION PROTEIN SPO11"/>
    <property type="match status" value="1"/>
</dbReference>
<reference evidence="13 14" key="1">
    <citation type="submission" date="2018-06" db="EMBL/GenBank/DDBJ databases">
        <title>Extensive metabolic versatility and redundancy in microbially diverse, dynamic hydrothermal sediments.</title>
        <authorList>
            <person name="Dombrowski N."/>
            <person name="Teske A."/>
            <person name="Baker B.J."/>
        </authorList>
    </citation>
    <scope>NUCLEOTIDE SEQUENCE [LARGE SCALE GENOMIC DNA]</scope>
    <source>
        <strain evidence="13">B30_G17</strain>
    </source>
</reference>
<dbReference type="GO" id="GO:0006260">
    <property type="term" value="P:DNA replication"/>
    <property type="evidence" value="ECO:0007669"/>
    <property type="project" value="UniProtKB-UniRule"/>
</dbReference>
<evidence type="ECO:0000256" key="2">
    <source>
        <dbReference type="ARBA" id="ARBA00001946"/>
    </source>
</evidence>
<dbReference type="InterPro" id="IPR036078">
    <property type="entry name" value="Spo11/TopoVI_A_sf"/>
</dbReference>
<dbReference type="GO" id="GO:0000287">
    <property type="term" value="F:magnesium ion binding"/>
    <property type="evidence" value="ECO:0007669"/>
    <property type="project" value="UniProtKB-UniRule"/>
</dbReference>
<dbReference type="AlphaFoldDB" id="A0A497EUS1"/>
<evidence type="ECO:0000256" key="9">
    <source>
        <dbReference type="HAMAP-Rule" id="MF_00132"/>
    </source>
</evidence>
<dbReference type="PROSITE" id="PS52041">
    <property type="entry name" value="TOPO_IIB"/>
    <property type="match status" value="1"/>
</dbReference>
<dbReference type="Pfam" id="PF21180">
    <property type="entry name" value="TOP6A-Spo11_Toprim"/>
    <property type="match status" value="1"/>
</dbReference>
<evidence type="ECO:0000259" key="12">
    <source>
        <dbReference type="Pfam" id="PF21180"/>
    </source>
</evidence>
<dbReference type="HAMAP" id="MF_00132">
    <property type="entry name" value="Top6A"/>
    <property type="match status" value="1"/>
</dbReference>
<dbReference type="EMBL" id="QMQY01000019">
    <property type="protein sequence ID" value="RLE51143.1"/>
    <property type="molecule type" value="Genomic_DNA"/>
</dbReference>
<dbReference type="Gene3D" id="3.40.1360.10">
    <property type="match status" value="1"/>
</dbReference>
<comment type="similarity">
    <text evidence="3 9 10">Belongs to the TOP6A family.</text>
</comment>
<comment type="caution">
    <text evidence="13">The sequence shown here is derived from an EMBL/GenBank/DDBJ whole genome shotgun (WGS) entry which is preliminary data.</text>
</comment>
<dbReference type="InterPro" id="IPR002815">
    <property type="entry name" value="Spo11/TopoVI_A"/>
</dbReference>
<evidence type="ECO:0000259" key="11">
    <source>
        <dbReference type="Pfam" id="PF04406"/>
    </source>
</evidence>
<feature type="binding site" evidence="9">
    <location>
        <position position="247"/>
    </location>
    <ligand>
        <name>Mg(2+)</name>
        <dbReference type="ChEBI" id="CHEBI:18420"/>
    </ligand>
</feature>
<dbReference type="PRINTS" id="PR01552">
    <property type="entry name" value="TPISMRASE6A"/>
</dbReference>
<keyword evidence="6 9" id="KW-0799">Topoisomerase</keyword>
<keyword evidence="5 9" id="KW-0460">Magnesium</keyword>
<proteinExistence type="inferred from homology"/>
<dbReference type="InterPro" id="IPR036388">
    <property type="entry name" value="WH-like_DNA-bd_sf"/>
</dbReference>
<evidence type="ECO:0000313" key="14">
    <source>
        <dbReference type="Proteomes" id="UP000281962"/>
    </source>
</evidence>
<dbReference type="Pfam" id="PF04406">
    <property type="entry name" value="TP6A_N"/>
    <property type="match status" value="1"/>
</dbReference>
<protein>
    <recommendedName>
        <fullName evidence="9">Type 2 DNA topoisomerase 6 subunit A</fullName>
        <ecNumber evidence="9">5.6.2.2</ecNumber>
    </recommendedName>
    <alternativeName>
        <fullName evidence="9">Type II DNA topoisomerase VI subunit A</fullName>
    </alternativeName>
</protein>
<evidence type="ECO:0000313" key="13">
    <source>
        <dbReference type="EMBL" id="RLE51143.1"/>
    </source>
</evidence>
<dbReference type="Proteomes" id="UP000281962">
    <property type="component" value="Unassembled WGS sequence"/>
</dbReference>
<dbReference type="CDD" id="cd00223">
    <property type="entry name" value="TOPRIM_TopoIIB_SPO"/>
    <property type="match status" value="1"/>
</dbReference>
<evidence type="ECO:0000256" key="7">
    <source>
        <dbReference type="ARBA" id="ARBA00023125"/>
    </source>
</evidence>
<comment type="function">
    <text evidence="9">Relaxes both positive and negative superturns and exhibits a strong decatenase activity.</text>
</comment>
<dbReference type="GO" id="GO:0006265">
    <property type="term" value="P:DNA topological change"/>
    <property type="evidence" value="ECO:0007669"/>
    <property type="project" value="UniProtKB-UniRule"/>
</dbReference>
<organism evidence="13 14">
    <name type="scientific">Thermoproteota archaeon</name>
    <dbReference type="NCBI Taxonomy" id="2056631"/>
    <lineage>
        <taxon>Archaea</taxon>
        <taxon>Thermoproteota</taxon>
    </lineage>
</organism>
<gene>
    <name evidence="9" type="primary">top6A</name>
    <name evidence="13" type="ORF">DRJ21_00775</name>
</gene>
<evidence type="ECO:0000256" key="10">
    <source>
        <dbReference type="PROSITE-ProRule" id="PRU01385"/>
    </source>
</evidence>
<evidence type="ECO:0000256" key="4">
    <source>
        <dbReference type="ARBA" id="ARBA00022723"/>
    </source>
</evidence>
<evidence type="ECO:0000256" key="8">
    <source>
        <dbReference type="ARBA" id="ARBA00023235"/>
    </source>
</evidence>
<comment type="cofactor">
    <cofactor evidence="2 9">
        <name>Mg(2+)</name>
        <dbReference type="ChEBI" id="CHEBI:18420"/>
    </cofactor>
</comment>
<dbReference type="InterPro" id="IPR034136">
    <property type="entry name" value="TOPRIM_Topo6A/Spo11"/>
</dbReference>
<feature type="domain" description="Topoisomerase 6 subunit A/Spo11 TOPRIM" evidence="12">
    <location>
        <begin position="191"/>
        <end position="355"/>
    </location>
</feature>
<dbReference type="GO" id="GO:0003918">
    <property type="term" value="F:DNA topoisomerase type II (double strand cut, ATP-hydrolyzing) activity"/>
    <property type="evidence" value="ECO:0007669"/>
    <property type="project" value="UniProtKB-UniRule"/>
</dbReference>
<keyword evidence="9" id="KW-0547">Nucleotide-binding</keyword>
<name>A0A497EUS1_9CREN</name>
<feature type="domain" description="Spo11/DNA topoisomerase VI subunit A N-terminal" evidence="11">
    <location>
        <begin position="72"/>
        <end position="135"/>
    </location>
</feature>
<feature type="binding site" evidence="9">
    <location>
        <position position="195"/>
    </location>
    <ligand>
        <name>Mg(2+)</name>
        <dbReference type="ChEBI" id="CHEBI:18420"/>
    </ligand>
</feature>
<evidence type="ECO:0000256" key="1">
    <source>
        <dbReference type="ARBA" id="ARBA00000185"/>
    </source>
</evidence>
<dbReference type="InterPro" id="IPR004085">
    <property type="entry name" value="TopoVI_A"/>
</dbReference>
<dbReference type="SUPFAM" id="SSF56726">
    <property type="entry name" value="DNA topoisomerase IV, alpha subunit"/>
    <property type="match status" value="1"/>
</dbReference>
<keyword evidence="4 9" id="KW-0479">Metal-binding</keyword>
<keyword evidence="8 9" id="KW-0413">Isomerase</keyword>